<organism evidence="1 2">
    <name type="scientific">Marasmiellus scandens</name>
    <dbReference type="NCBI Taxonomy" id="2682957"/>
    <lineage>
        <taxon>Eukaryota</taxon>
        <taxon>Fungi</taxon>
        <taxon>Dikarya</taxon>
        <taxon>Basidiomycota</taxon>
        <taxon>Agaricomycotina</taxon>
        <taxon>Agaricomycetes</taxon>
        <taxon>Agaricomycetidae</taxon>
        <taxon>Agaricales</taxon>
        <taxon>Marasmiineae</taxon>
        <taxon>Omphalotaceae</taxon>
        <taxon>Marasmiellus</taxon>
    </lineage>
</organism>
<sequence>MRAFEEAAVESAIQTDQDSLSLRASTRHTQKGNRMRPACIKQFVRAKGSLMAEVYLLATFARTPYRNLYENTRDLVIPVGHITTFNRDISVESIRTYPPWPFPFQYAITKPVLIPLSAIMPWNRVIFYRVKKNDLDILQAIGDQQARALTVKLSEYREGAKGWLEDIRREARKATLKGHERPSRYQE</sequence>
<comment type="caution">
    <text evidence="1">The sequence shown here is derived from an EMBL/GenBank/DDBJ whole genome shotgun (WGS) entry which is preliminary data.</text>
</comment>
<protein>
    <submittedName>
        <fullName evidence="1">Uncharacterized protein</fullName>
    </submittedName>
</protein>
<accession>A0ABR1JD17</accession>
<proteinExistence type="predicted"/>
<evidence type="ECO:0000313" key="1">
    <source>
        <dbReference type="EMBL" id="KAK7455134.1"/>
    </source>
</evidence>
<name>A0ABR1JD17_9AGAR</name>
<dbReference type="EMBL" id="JBANRG010000023">
    <property type="protein sequence ID" value="KAK7455134.1"/>
    <property type="molecule type" value="Genomic_DNA"/>
</dbReference>
<gene>
    <name evidence="1" type="ORF">VKT23_011005</name>
</gene>
<reference evidence="1 2" key="1">
    <citation type="submission" date="2024-01" db="EMBL/GenBank/DDBJ databases">
        <title>A draft genome for the cacao thread blight pathogen Marasmiellus scandens.</title>
        <authorList>
            <person name="Baruah I.K."/>
            <person name="Leung J."/>
            <person name="Bukari Y."/>
            <person name="Amoako-Attah I."/>
            <person name="Meinhardt L.W."/>
            <person name="Bailey B.A."/>
            <person name="Cohen S.P."/>
        </authorList>
    </citation>
    <scope>NUCLEOTIDE SEQUENCE [LARGE SCALE GENOMIC DNA]</scope>
    <source>
        <strain evidence="1 2">GH-19</strain>
    </source>
</reference>
<evidence type="ECO:0000313" key="2">
    <source>
        <dbReference type="Proteomes" id="UP001498398"/>
    </source>
</evidence>
<dbReference type="Proteomes" id="UP001498398">
    <property type="component" value="Unassembled WGS sequence"/>
</dbReference>
<keyword evidence="2" id="KW-1185">Reference proteome</keyword>